<accession>A0A2G5D2B9</accession>
<proteinExistence type="predicted"/>
<sequence length="278" mass="30324">MGTESMVCCYYCDEKFAKDKLLEHRREAHFKCHVCSKKFLSVGGMTLHFLQNHKDAKARELLVSEGVENEDTRNTKRARHAEPDGKLIETEICEREIIPPKMLAAHSGGQGEDTPSNLTKVEIPSSNLVDVVVAGAAVQPINDSDLAVPPSGCPQPQVPPHPASPTVAPVGLQQQPLSPVQNVIIPLSSTISPALPPSLPINGPRVPLACGSVSCPKTGCPPPVHSKKVRPALDNAHFVWNDEDISMEERRMSLMKYQVYDEISQTKAINAANLKHKK</sequence>
<dbReference type="GO" id="GO:0006355">
    <property type="term" value="P:regulation of DNA-templated transcription"/>
    <property type="evidence" value="ECO:0007669"/>
    <property type="project" value="TreeGrafter"/>
</dbReference>
<evidence type="ECO:0000259" key="7">
    <source>
        <dbReference type="PROSITE" id="PS50157"/>
    </source>
</evidence>
<evidence type="ECO:0000256" key="2">
    <source>
        <dbReference type="ARBA" id="ARBA00022723"/>
    </source>
</evidence>
<keyword evidence="5" id="KW-0539">Nucleus</keyword>
<dbReference type="PROSITE" id="PS00028">
    <property type="entry name" value="ZINC_FINGER_C2H2_1"/>
    <property type="match status" value="1"/>
</dbReference>
<evidence type="ECO:0000256" key="6">
    <source>
        <dbReference type="PROSITE-ProRule" id="PRU00042"/>
    </source>
</evidence>
<dbReference type="PANTHER" id="PTHR23215:SF0">
    <property type="entry name" value="BUB3-INTERACTING AND GLEBS MOTIF-CONTAINING PROTEIN ZNF207"/>
    <property type="match status" value="1"/>
</dbReference>
<dbReference type="PROSITE" id="PS50157">
    <property type="entry name" value="ZINC_FINGER_C2H2_2"/>
    <property type="match status" value="1"/>
</dbReference>
<dbReference type="InterPro" id="IPR036236">
    <property type="entry name" value="Znf_C2H2_sf"/>
</dbReference>
<evidence type="ECO:0000256" key="5">
    <source>
        <dbReference type="ARBA" id="ARBA00023242"/>
    </source>
</evidence>
<dbReference type="GO" id="GO:0008270">
    <property type="term" value="F:zinc ion binding"/>
    <property type="evidence" value="ECO:0007669"/>
    <property type="project" value="UniProtKB-KW"/>
</dbReference>
<evidence type="ECO:0000256" key="3">
    <source>
        <dbReference type="ARBA" id="ARBA00022771"/>
    </source>
</evidence>
<name>A0A2G5D2B9_AQUCA</name>
<keyword evidence="2" id="KW-0479">Metal-binding</keyword>
<reference evidence="8 9" key="1">
    <citation type="submission" date="2017-09" db="EMBL/GenBank/DDBJ databases">
        <title>WGS assembly of Aquilegia coerulea Goldsmith.</title>
        <authorList>
            <person name="Hodges S."/>
            <person name="Kramer E."/>
            <person name="Nordborg M."/>
            <person name="Tomkins J."/>
            <person name="Borevitz J."/>
            <person name="Derieg N."/>
            <person name="Yan J."/>
            <person name="Mihaltcheva S."/>
            <person name="Hayes R.D."/>
            <person name="Rokhsar D."/>
        </authorList>
    </citation>
    <scope>NUCLEOTIDE SEQUENCE [LARGE SCALE GENOMIC DNA]</scope>
    <source>
        <strain evidence="9">cv. Goldsmith</strain>
    </source>
</reference>
<keyword evidence="4" id="KW-0862">Zinc</keyword>
<dbReference type="OrthoDB" id="7959595at2759"/>
<feature type="domain" description="C2H2-type" evidence="7">
    <location>
        <begin position="30"/>
        <end position="58"/>
    </location>
</feature>
<dbReference type="SMART" id="SM00355">
    <property type="entry name" value="ZnF_C2H2"/>
    <property type="match status" value="2"/>
</dbReference>
<organism evidence="8 9">
    <name type="scientific">Aquilegia coerulea</name>
    <name type="common">Rocky mountain columbine</name>
    <dbReference type="NCBI Taxonomy" id="218851"/>
    <lineage>
        <taxon>Eukaryota</taxon>
        <taxon>Viridiplantae</taxon>
        <taxon>Streptophyta</taxon>
        <taxon>Embryophyta</taxon>
        <taxon>Tracheophyta</taxon>
        <taxon>Spermatophyta</taxon>
        <taxon>Magnoliopsida</taxon>
        <taxon>Ranunculales</taxon>
        <taxon>Ranunculaceae</taxon>
        <taxon>Thalictroideae</taxon>
        <taxon>Aquilegia</taxon>
    </lineage>
</organism>
<dbReference type="InParanoid" id="A0A2G5D2B9"/>
<dbReference type="InterPro" id="IPR013087">
    <property type="entry name" value="Znf_C2H2_type"/>
</dbReference>
<dbReference type="GO" id="GO:0003677">
    <property type="term" value="F:DNA binding"/>
    <property type="evidence" value="ECO:0007669"/>
    <property type="project" value="TreeGrafter"/>
</dbReference>
<protein>
    <recommendedName>
        <fullName evidence="7">C2H2-type domain-containing protein</fullName>
    </recommendedName>
</protein>
<dbReference type="EMBL" id="KZ305047">
    <property type="protein sequence ID" value="PIA37665.1"/>
    <property type="molecule type" value="Genomic_DNA"/>
</dbReference>
<dbReference type="SUPFAM" id="SSF57667">
    <property type="entry name" value="beta-beta-alpha zinc fingers"/>
    <property type="match status" value="1"/>
</dbReference>
<dbReference type="PANTHER" id="PTHR23215">
    <property type="entry name" value="ZINC FINGER PROTEIN 207"/>
    <property type="match status" value="1"/>
</dbReference>
<evidence type="ECO:0000256" key="1">
    <source>
        <dbReference type="ARBA" id="ARBA00004123"/>
    </source>
</evidence>
<comment type="subcellular location">
    <subcellularLocation>
        <location evidence="1">Nucleus</location>
    </subcellularLocation>
</comment>
<evidence type="ECO:0000313" key="9">
    <source>
        <dbReference type="Proteomes" id="UP000230069"/>
    </source>
</evidence>
<gene>
    <name evidence="8" type="ORF">AQUCO_03000310v1</name>
</gene>
<dbReference type="Proteomes" id="UP000230069">
    <property type="component" value="Unassembled WGS sequence"/>
</dbReference>
<dbReference type="STRING" id="218851.A0A2G5D2B9"/>
<evidence type="ECO:0000256" key="4">
    <source>
        <dbReference type="ARBA" id="ARBA00022833"/>
    </source>
</evidence>
<keyword evidence="9" id="KW-1185">Reference proteome</keyword>
<evidence type="ECO:0000313" key="8">
    <source>
        <dbReference type="EMBL" id="PIA37665.1"/>
    </source>
</evidence>
<keyword evidence="3 6" id="KW-0863">Zinc-finger</keyword>
<dbReference type="AlphaFoldDB" id="A0A2G5D2B9"/>
<dbReference type="GO" id="GO:0005634">
    <property type="term" value="C:nucleus"/>
    <property type="evidence" value="ECO:0007669"/>
    <property type="project" value="UniProtKB-SubCell"/>
</dbReference>